<reference evidence="2" key="1">
    <citation type="journal article" date="2013" name="Environ. Microbiol.">
        <title>Microbiota from the distal guts of lean and obese adolescents exhibit partial functional redundancy besides clear differences in community structure.</title>
        <authorList>
            <person name="Ferrer M."/>
            <person name="Ruiz A."/>
            <person name="Lanza F."/>
            <person name="Haange S.B."/>
            <person name="Oberbach A."/>
            <person name="Till H."/>
            <person name="Bargiela R."/>
            <person name="Campoy C."/>
            <person name="Segura M.T."/>
            <person name="Richter M."/>
            <person name="von Bergen M."/>
            <person name="Seifert J."/>
            <person name="Suarez A."/>
        </authorList>
    </citation>
    <scope>NUCLEOTIDE SEQUENCE</scope>
</reference>
<proteinExistence type="predicted"/>
<accession>K1TGL5</accession>
<organism evidence="2">
    <name type="scientific">human gut metagenome</name>
    <dbReference type="NCBI Taxonomy" id="408170"/>
    <lineage>
        <taxon>unclassified sequences</taxon>
        <taxon>metagenomes</taxon>
        <taxon>organismal metagenomes</taxon>
    </lineage>
</organism>
<protein>
    <recommendedName>
        <fullName evidence="3">Arc-like DNA binding domain-containing protein</fullName>
    </recommendedName>
</protein>
<dbReference type="InterPro" id="IPR013321">
    <property type="entry name" value="Arc_rbn_hlx_hlx"/>
</dbReference>
<dbReference type="SUPFAM" id="SSF47598">
    <property type="entry name" value="Ribbon-helix-helix"/>
    <property type="match status" value="1"/>
</dbReference>
<name>K1TGL5_9ZZZZ</name>
<gene>
    <name evidence="2" type="ORF">LEA_06845</name>
    <name evidence="1" type="ORF">OBE_12188</name>
</gene>
<dbReference type="Gene3D" id="1.10.1220.10">
    <property type="entry name" value="Met repressor-like"/>
    <property type="match status" value="1"/>
</dbReference>
<evidence type="ECO:0000313" key="1">
    <source>
        <dbReference type="EMBL" id="EKC54245.1"/>
    </source>
</evidence>
<comment type="caution">
    <text evidence="2">The sequence shown here is derived from an EMBL/GenBank/DDBJ whole genome shotgun (WGS) entry which is preliminary data.</text>
</comment>
<evidence type="ECO:0000313" key="2">
    <source>
        <dbReference type="EMBL" id="EKC72237.1"/>
    </source>
</evidence>
<sequence>MKGKSGKFNQISYQNEYIKEKYDRINLTVPKGRKEEIKKKAASTGQSVNEYINTLIDKDK</sequence>
<dbReference type="AlphaFoldDB" id="K1TGL5"/>
<dbReference type="EMBL" id="AJWZ01008388">
    <property type="protein sequence ID" value="EKC54245.1"/>
    <property type="molecule type" value="Genomic_DNA"/>
</dbReference>
<dbReference type="InterPro" id="IPR010985">
    <property type="entry name" value="Ribbon_hlx_hlx"/>
</dbReference>
<evidence type="ECO:0008006" key="3">
    <source>
        <dbReference type="Google" id="ProtNLM"/>
    </source>
</evidence>
<dbReference type="GO" id="GO:0006355">
    <property type="term" value="P:regulation of DNA-templated transcription"/>
    <property type="evidence" value="ECO:0007669"/>
    <property type="project" value="InterPro"/>
</dbReference>
<dbReference type="EMBL" id="AJWY01004488">
    <property type="protein sequence ID" value="EKC72237.1"/>
    <property type="molecule type" value="Genomic_DNA"/>
</dbReference>